<organism evidence="3 4">
    <name type="scientific">Candidatus Monoglobus merdigallinarum</name>
    <dbReference type="NCBI Taxonomy" id="2838698"/>
    <lineage>
        <taxon>Bacteria</taxon>
        <taxon>Bacillati</taxon>
        <taxon>Bacillota</taxon>
        <taxon>Clostridia</taxon>
        <taxon>Monoglobales</taxon>
        <taxon>Monoglobaceae</taxon>
        <taxon>Monoglobus</taxon>
    </lineage>
</organism>
<comment type="caution">
    <text evidence="3">The sequence shown here is derived from an EMBL/GenBank/DDBJ whole genome shotgun (WGS) entry which is preliminary data.</text>
</comment>
<keyword evidence="1" id="KW-0238">DNA-binding</keyword>
<feature type="non-terminal residue" evidence="3">
    <location>
        <position position="98"/>
    </location>
</feature>
<evidence type="ECO:0000256" key="1">
    <source>
        <dbReference type="ARBA" id="ARBA00023125"/>
    </source>
</evidence>
<dbReference type="Gene3D" id="2.60.120.10">
    <property type="entry name" value="Jelly Rolls"/>
    <property type="match status" value="1"/>
</dbReference>
<proteinExistence type="predicted"/>
<accession>A0A9D1TLP5</accession>
<protein>
    <submittedName>
        <fullName evidence="3">AraC family ligand binding domain-containing protein</fullName>
    </submittedName>
</protein>
<evidence type="ECO:0000313" key="3">
    <source>
        <dbReference type="EMBL" id="HIV86010.1"/>
    </source>
</evidence>
<gene>
    <name evidence="3" type="ORF">H9900_04285</name>
</gene>
<feature type="domain" description="AraC-type arabinose-binding/dimerisation" evidence="2">
    <location>
        <begin position="23"/>
        <end position="97"/>
    </location>
</feature>
<dbReference type="InterPro" id="IPR003313">
    <property type="entry name" value="AraC-bd"/>
</dbReference>
<evidence type="ECO:0000259" key="2">
    <source>
        <dbReference type="Pfam" id="PF02311"/>
    </source>
</evidence>
<reference evidence="3" key="1">
    <citation type="journal article" date="2021" name="PeerJ">
        <title>Extensive microbial diversity within the chicken gut microbiome revealed by metagenomics and culture.</title>
        <authorList>
            <person name="Gilroy R."/>
            <person name="Ravi A."/>
            <person name="Getino M."/>
            <person name="Pursley I."/>
            <person name="Horton D.L."/>
            <person name="Alikhan N.F."/>
            <person name="Baker D."/>
            <person name="Gharbi K."/>
            <person name="Hall N."/>
            <person name="Watson M."/>
            <person name="Adriaenssens E.M."/>
            <person name="Foster-Nyarko E."/>
            <person name="Jarju S."/>
            <person name="Secka A."/>
            <person name="Antonio M."/>
            <person name="Oren A."/>
            <person name="Chaudhuri R.R."/>
            <person name="La Ragione R."/>
            <person name="Hildebrand F."/>
            <person name="Pallen M.J."/>
        </authorList>
    </citation>
    <scope>NUCLEOTIDE SEQUENCE</scope>
    <source>
        <strain evidence="3">5790</strain>
    </source>
</reference>
<name>A0A9D1TLP5_9FIRM</name>
<evidence type="ECO:0000313" key="4">
    <source>
        <dbReference type="Proteomes" id="UP000824162"/>
    </source>
</evidence>
<dbReference type="InterPro" id="IPR014710">
    <property type="entry name" value="RmlC-like_jellyroll"/>
</dbReference>
<reference evidence="3" key="2">
    <citation type="submission" date="2021-04" db="EMBL/GenBank/DDBJ databases">
        <authorList>
            <person name="Gilroy R."/>
        </authorList>
    </citation>
    <scope>NUCLEOTIDE SEQUENCE</scope>
    <source>
        <strain evidence="3">5790</strain>
    </source>
</reference>
<dbReference type="EMBL" id="DXIJ01000088">
    <property type="protein sequence ID" value="HIV86010.1"/>
    <property type="molecule type" value="Genomic_DNA"/>
</dbReference>
<dbReference type="Pfam" id="PF02311">
    <property type="entry name" value="AraC_binding"/>
    <property type="match status" value="1"/>
</dbReference>
<dbReference type="GO" id="GO:0006355">
    <property type="term" value="P:regulation of DNA-templated transcription"/>
    <property type="evidence" value="ECO:0007669"/>
    <property type="project" value="InterPro"/>
</dbReference>
<dbReference type="Proteomes" id="UP000824162">
    <property type="component" value="Unassembled WGS sequence"/>
</dbReference>
<dbReference type="SUPFAM" id="SSF51215">
    <property type="entry name" value="Regulatory protein AraC"/>
    <property type="match status" value="1"/>
</dbReference>
<dbReference type="GO" id="GO:0003677">
    <property type="term" value="F:DNA binding"/>
    <property type="evidence" value="ECO:0007669"/>
    <property type="project" value="UniProtKB-KW"/>
</dbReference>
<sequence length="98" mass="11898">MALPEGRDLFIDREENNKPYVMKNSHMHDYYEVYYLMSGTRRYFINHTLYNMEPGDVILVNKGDLHLTTMISNEHYYERYLMTFNDNFVDRICKNISQ</sequence>
<dbReference type="AlphaFoldDB" id="A0A9D1TLP5"/>
<dbReference type="InterPro" id="IPR037923">
    <property type="entry name" value="HTH-like"/>
</dbReference>